<sequence length="61" mass="6588">MARKKKSEALSDKPGGYFKMPQIDGDTLNSSDWSSLGGLPEILIQSRTGAGICPSRHALLR</sequence>
<dbReference type="Proteomes" id="UP000182334">
    <property type="component" value="Chromosome II"/>
</dbReference>
<protein>
    <submittedName>
        <fullName evidence="2">CIC11C00000004727</fullName>
    </submittedName>
</protein>
<keyword evidence="3" id="KW-1185">Reference proteome</keyword>
<gene>
    <name evidence="2" type="ORF">SAMEA4029010_CIC11G00000004727</name>
</gene>
<organism evidence="2 3">
    <name type="scientific">Sungouiella intermedia</name>
    <dbReference type="NCBI Taxonomy" id="45354"/>
    <lineage>
        <taxon>Eukaryota</taxon>
        <taxon>Fungi</taxon>
        <taxon>Dikarya</taxon>
        <taxon>Ascomycota</taxon>
        <taxon>Saccharomycotina</taxon>
        <taxon>Pichiomycetes</taxon>
        <taxon>Metschnikowiaceae</taxon>
        <taxon>Sungouiella</taxon>
    </lineage>
</organism>
<feature type="region of interest" description="Disordered" evidence="1">
    <location>
        <begin position="1"/>
        <end position="22"/>
    </location>
</feature>
<accession>A0A1L0DF28</accession>
<evidence type="ECO:0000256" key="1">
    <source>
        <dbReference type="SAM" id="MobiDB-lite"/>
    </source>
</evidence>
<proteinExistence type="predicted"/>
<dbReference type="AlphaFoldDB" id="A0A1L0DF28"/>
<dbReference type="EMBL" id="LT635757">
    <property type="protein sequence ID" value="SGZ51006.1"/>
    <property type="molecule type" value="Genomic_DNA"/>
</dbReference>
<reference evidence="2 3" key="1">
    <citation type="submission" date="2016-10" db="EMBL/GenBank/DDBJ databases">
        <authorList>
            <person name="de Groot N.N."/>
        </authorList>
    </citation>
    <scope>NUCLEOTIDE SEQUENCE [LARGE SCALE GENOMIC DNA]</scope>
    <source>
        <strain evidence="2 3">CBS 141442</strain>
    </source>
</reference>
<name>A0A1L0DF28_9ASCO</name>
<evidence type="ECO:0000313" key="3">
    <source>
        <dbReference type="Proteomes" id="UP000182334"/>
    </source>
</evidence>
<evidence type="ECO:0000313" key="2">
    <source>
        <dbReference type="EMBL" id="SGZ51006.1"/>
    </source>
</evidence>